<dbReference type="AlphaFoldDB" id="A0A162Q9U8"/>
<gene>
    <name evidence="3" type="ORF">APZ42_014057</name>
</gene>
<dbReference type="Proteomes" id="UP000076858">
    <property type="component" value="Unassembled WGS sequence"/>
</dbReference>
<feature type="region of interest" description="Disordered" evidence="1">
    <location>
        <begin position="425"/>
        <end position="446"/>
    </location>
</feature>
<reference evidence="3 4" key="1">
    <citation type="submission" date="2016-03" db="EMBL/GenBank/DDBJ databases">
        <title>EvidentialGene: Evidence-directed Construction of Genes on Genomes.</title>
        <authorList>
            <person name="Gilbert D.G."/>
            <person name="Choi J.-H."/>
            <person name="Mockaitis K."/>
            <person name="Colbourne J."/>
            <person name="Pfrender M."/>
        </authorList>
    </citation>
    <scope>NUCLEOTIDE SEQUENCE [LARGE SCALE GENOMIC DNA]</scope>
    <source>
        <strain evidence="3 4">Xinb3</strain>
        <tissue evidence="3">Complete organism</tissue>
    </source>
</reference>
<evidence type="ECO:0000313" key="4">
    <source>
        <dbReference type="Proteomes" id="UP000076858"/>
    </source>
</evidence>
<feature type="domain" description="Transposable element P transposase-like RNase H" evidence="2">
    <location>
        <begin position="48"/>
        <end position="190"/>
    </location>
</feature>
<protein>
    <recommendedName>
        <fullName evidence="2">Transposable element P transposase-like RNase H domain-containing protein</fullName>
    </recommendedName>
</protein>
<dbReference type="InterPro" id="IPR048365">
    <property type="entry name" value="TNP-like_RNaseH_N"/>
</dbReference>
<organism evidence="3 4">
    <name type="scientific">Daphnia magna</name>
    <dbReference type="NCBI Taxonomy" id="35525"/>
    <lineage>
        <taxon>Eukaryota</taxon>
        <taxon>Metazoa</taxon>
        <taxon>Ecdysozoa</taxon>
        <taxon>Arthropoda</taxon>
        <taxon>Crustacea</taxon>
        <taxon>Branchiopoda</taxon>
        <taxon>Diplostraca</taxon>
        <taxon>Cladocera</taxon>
        <taxon>Anomopoda</taxon>
        <taxon>Daphniidae</taxon>
        <taxon>Daphnia</taxon>
    </lineage>
</organism>
<sequence>MRHDPEFLLECVLLRIKSKSTYDHLRSNNILPLSSPQTIRRLLSCMPCKFGLNSFALSSIKTFLSGKPKKLCYGSLVWDEMSIAGDVSFDPMQLVFEGFVDYGESDGFSEPITLKKHEGELADHALVLIFRPYRYLWIQPIACYATKGACPGGVIHQLMARALIVLHQQVAVVKSVVCDGAQTNKTVMRLCGINGKYSSIDNTFNGTPNVHQDTVTAPASCDVDERSNNEKTSFDHPTLDESLIYFMVDVPHLLKTIRNNIFTVKDVQFKDTNGTEEMVSLINDAIDVMNGRCFQKSIRRTSWKKSRQTLESLLETLWETELACDATNVKPFASQTTLEALRVTVFSTIELTEHLFSSEINYEFRFFKIVHQAGGGTEMPTVHSFLALFRMLCVYYPTKATIAHSNVEEERMSLLTSYKDCMLHRSKKGPEGSKGQKASAKGQTCK</sequence>
<dbReference type="Pfam" id="PF21787">
    <property type="entry name" value="TNP-like_RNaseH_N"/>
    <property type="match status" value="1"/>
</dbReference>
<dbReference type="EMBL" id="LRGB01000368">
    <property type="protein sequence ID" value="KZS19494.1"/>
    <property type="molecule type" value="Genomic_DNA"/>
</dbReference>
<evidence type="ECO:0000256" key="1">
    <source>
        <dbReference type="SAM" id="MobiDB-lite"/>
    </source>
</evidence>
<proteinExistence type="predicted"/>
<name>A0A162Q9U8_9CRUS</name>
<keyword evidence="4" id="KW-1185">Reference proteome</keyword>
<evidence type="ECO:0000313" key="3">
    <source>
        <dbReference type="EMBL" id="KZS19494.1"/>
    </source>
</evidence>
<dbReference type="OrthoDB" id="6371942at2759"/>
<comment type="caution">
    <text evidence="3">The sequence shown here is derived from an EMBL/GenBank/DDBJ whole genome shotgun (WGS) entry which is preliminary data.</text>
</comment>
<evidence type="ECO:0000259" key="2">
    <source>
        <dbReference type="Pfam" id="PF21787"/>
    </source>
</evidence>
<accession>A0A162Q9U8</accession>